<sequence length="30" mass="3488">MGNKRPELRDRRQIVNLAPETRLMKSPPLA</sequence>
<dbReference type="Gramene" id="OMO71701">
    <property type="protein sequence ID" value="OMO71701"/>
    <property type="gene ID" value="CCACVL1_18100"/>
</dbReference>
<evidence type="ECO:0000256" key="1">
    <source>
        <dbReference type="SAM" id="MobiDB-lite"/>
    </source>
</evidence>
<evidence type="ECO:0000313" key="2">
    <source>
        <dbReference type="EMBL" id="OMO71701.1"/>
    </source>
</evidence>
<protein>
    <submittedName>
        <fullName evidence="2">Uncharacterized protein</fullName>
    </submittedName>
</protein>
<name>A0A1R3HN98_COCAP</name>
<organism evidence="2 3">
    <name type="scientific">Corchorus capsularis</name>
    <name type="common">Jute</name>
    <dbReference type="NCBI Taxonomy" id="210143"/>
    <lineage>
        <taxon>Eukaryota</taxon>
        <taxon>Viridiplantae</taxon>
        <taxon>Streptophyta</taxon>
        <taxon>Embryophyta</taxon>
        <taxon>Tracheophyta</taxon>
        <taxon>Spermatophyta</taxon>
        <taxon>Magnoliopsida</taxon>
        <taxon>eudicotyledons</taxon>
        <taxon>Gunneridae</taxon>
        <taxon>Pentapetalae</taxon>
        <taxon>rosids</taxon>
        <taxon>malvids</taxon>
        <taxon>Malvales</taxon>
        <taxon>Malvaceae</taxon>
        <taxon>Grewioideae</taxon>
        <taxon>Apeibeae</taxon>
        <taxon>Corchorus</taxon>
    </lineage>
</organism>
<feature type="region of interest" description="Disordered" evidence="1">
    <location>
        <begin position="1"/>
        <end position="30"/>
    </location>
</feature>
<dbReference type="AlphaFoldDB" id="A0A1R3HN98"/>
<comment type="caution">
    <text evidence="2">The sequence shown here is derived from an EMBL/GenBank/DDBJ whole genome shotgun (WGS) entry which is preliminary data.</text>
</comment>
<dbReference type="EMBL" id="AWWV01011557">
    <property type="protein sequence ID" value="OMO71701.1"/>
    <property type="molecule type" value="Genomic_DNA"/>
</dbReference>
<keyword evidence="3" id="KW-1185">Reference proteome</keyword>
<proteinExistence type="predicted"/>
<gene>
    <name evidence="2" type="ORF">CCACVL1_18100</name>
</gene>
<evidence type="ECO:0000313" key="3">
    <source>
        <dbReference type="Proteomes" id="UP000188268"/>
    </source>
</evidence>
<reference evidence="2 3" key="1">
    <citation type="submission" date="2013-09" db="EMBL/GenBank/DDBJ databases">
        <title>Corchorus capsularis genome sequencing.</title>
        <authorList>
            <person name="Alam M."/>
            <person name="Haque M.S."/>
            <person name="Islam M.S."/>
            <person name="Emdad E.M."/>
            <person name="Islam M.M."/>
            <person name="Ahmed B."/>
            <person name="Halim A."/>
            <person name="Hossen Q.M.M."/>
            <person name="Hossain M.Z."/>
            <person name="Ahmed R."/>
            <person name="Khan M.M."/>
            <person name="Islam R."/>
            <person name="Rashid M.M."/>
            <person name="Khan S.A."/>
            <person name="Rahman M.S."/>
            <person name="Alam M."/>
        </authorList>
    </citation>
    <scope>NUCLEOTIDE SEQUENCE [LARGE SCALE GENOMIC DNA]</scope>
    <source>
        <strain evidence="3">cv. CVL-1</strain>
        <tissue evidence="2">Whole seedling</tissue>
    </source>
</reference>
<dbReference type="Proteomes" id="UP000188268">
    <property type="component" value="Unassembled WGS sequence"/>
</dbReference>
<accession>A0A1R3HN98</accession>
<feature type="compositionally biased region" description="Basic and acidic residues" evidence="1">
    <location>
        <begin position="1"/>
        <end position="13"/>
    </location>
</feature>